<keyword evidence="3" id="KW-1185">Reference proteome</keyword>
<dbReference type="AlphaFoldDB" id="A0A1R3H4I9"/>
<organism evidence="2 3">
    <name type="scientific">Corchorus olitorius</name>
    <dbReference type="NCBI Taxonomy" id="93759"/>
    <lineage>
        <taxon>Eukaryota</taxon>
        <taxon>Viridiplantae</taxon>
        <taxon>Streptophyta</taxon>
        <taxon>Embryophyta</taxon>
        <taxon>Tracheophyta</taxon>
        <taxon>Spermatophyta</taxon>
        <taxon>Magnoliopsida</taxon>
        <taxon>eudicotyledons</taxon>
        <taxon>Gunneridae</taxon>
        <taxon>Pentapetalae</taxon>
        <taxon>rosids</taxon>
        <taxon>malvids</taxon>
        <taxon>Malvales</taxon>
        <taxon>Malvaceae</taxon>
        <taxon>Grewioideae</taxon>
        <taxon>Apeibeae</taxon>
        <taxon>Corchorus</taxon>
    </lineage>
</organism>
<proteinExistence type="predicted"/>
<evidence type="ECO:0000256" key="1">
    <source>
        <dbReference type="SAM" id="MobiDB-lite"/>
    </source>
</evidence>
<sequence length="125" mass="13873">MAAAMEIEEVDHEKGQTILMDYFQESSPEYSFSPLTSTSSSQTTIDSNVRDVLKSIERVLSVGALDEFLLPMPPSLQIQPEEKRFNEACNSTTSSRSCSVNGNEPIFHISSPDPSASYQQPFSEF</sequence>
<feature type="region of interest" description="Disordered" evidence="1">
    <location>
        <begin position="89"/>
        <end position="125"/>
    </location>
</feature>
<dbReference type="Proteomes" id="UP000187203">
    <property type="component" value="Unassembled WGS sequence"/>
</dbReference>
<dbReference type="OrthoDB" id="10404339at2759"/>
<accession>A0A1R3H4I9</accession>
<feature type="compositionally biased region" description="Polar residues" evidence="1">
    <location>
        <begin position="112"/>
        <end position="125"/>
    </location>
</feature>
<reference evidence="3" key="1">
    <citation type="submission" date="2013-09" db="EMBL/GenBank/DDBJ databases">
        <title>Corchorus olitorius genome sequencing.</title>
        <authorList>
            <person name="Alam M."/>
            <person name="Haque M.S."/>
            <person name="Islam M.S."/>
            <person name="Emdad E.M."/>
            <person name="Islam M.M."/>
            <person name="Ahmed B."/>
            <person name="Halim A."/>
            <person name="Hossen Q.M.M."/>
            <person name="Hossain M.Z."/>
            <person name="Ahmed R."/>
            <person name="Khan M.M."/>
            <person name="Islam R."/>
            <person name="Rashid M.M."/>
            <person name="Khan S.A."/>
            <person name="Rahman M.S."/>
            <person name="Alam M."/>
            <person name="Yahiya A.S."/>
            <person name="Khan M.S."/>
            <person name="Azam M.S."/>
            <person name="Haque T."/>
            <person name="Lashkar M.Z.H."/>
            <person name="Akhand A.I."/>
            <person name="Morshed G."/>
            <person name="Roy S."/>
            <person name="Uddin K.S."/>
            <person name="Rabeya T."/>
            <person name="Hossain A.S."/>
            <person name="Chowdhury A."/>
            <person name="Snigdha A.R."/>
            <person name="Mortoza M.S."/>
            <person name="Matin S.A."/>
            <person name="Hoque S.M.E."/>
            <person name="Islam M.K."/>
            <person name="Roy D.K."/>
            <person name="Haider R."/>
            <person name="Moosa M.M."/>
            <person name="Elias S.M."/>
            <person name="Hasan A.M."/>
            <person name="Jahan S."/>
            <person name="Shafiuddin M."/>
            <person name="Mahmood N."/>
            <person name="Shommy N.S."/>
        </authorList>
    </citation>
    <scope>NUCLEOTIDE SEQUENCE [LARGE SCALE GENOMIC DNA]</scope>
    <source>
        <strain evidence="3">cv. O-4</strain>
    </source>
</reference>
<evidence type="ECO:0000313" key="2">
    <source>
        <dbReference type="EMBL" id="OMO65257.1"/>
    </source>
</evidence>
<comment type="caution">
    <text evidence="2">The sequence shown here is derived from an EMBL/GenBank/DDBJ whole genome shotgun (WGS) entry which is preliminary data.</text>
</comment>
<protein>
    <submittedName>
        <fullName evidence="2">Uncharacterized protein</fullName>
    </submittedName>
</protein>
<name>A0A1R3H4I9_9ROSI</name>
<feature type="compositionally biased region" description="Polar residues" evidence="1">
    <location>
        <begin position="89"/>
        <end position="102"/>
    </location>
</feature>
<gene>
    <name evidence="2" type="ORF">COLO4_31407</name>
</gene>
<dbReference type="EMBL" id="AWUE01020852">
    <property type="protein sequence ID" value="OMO65257.1"/>
    <property type="molecule type" value="Genomic_DNA"/>
</dbReference>
<evidence type="ECO:0000313" key="3">
    <source>
        <dbReference type="Proteomes" id="UP000187203"/>
    </source>
</evidence>